<dbReference type="CDD" id="cd00063">
    <property type="entry name" value="FN3"/>
    <property type="match status" value="3"/>
</dbReference>
<feature type="transmembrane region" description="Helical" evidence="9">
    <location>
        <begin position="1716"/>
        <end position="1736"/>
    </location>
</feature>
<dbReference type="RefSeq" id="XP_019628647.1">
    <property type="nucleotide sequence ID" value="XM_019773088.1"/>
</dbReference>
<feature type="compositionally biased region" description="Basic and acidic residues" evidence="8">
    <location>
        <begin position="32"/>
        <end position="54"/>
    </location>
</feature>
<protein>
    <submittedName>
        <fullName evidence="14">Uncharacterized protein LOC109473213</fullName>
    </submittedName>
</protein>
<feature type="domain" description="PLAT" evidence="11">
    <location>
        <begin position="1771"/>
        <end position="1890"/>
    </location>
</feature>
<dbReference type="PROSITE" id="PS50022">
    <property type="entry name" value="FA58C_3"/>
    <property type="match status" value="1"/>
</dbReference>
<evidence type="ECO:0000256" key="3">
    <source>
        <dbReference type="ARBA" id="ARBA00022692"/>
    </source>
</evidence>
<dbReference type="InterPro" id="IPR013783">
    <property type="entry name" value="Ig-like_fold"/>
</dbReference>
<dbReference type="PROSITE" id="PS50853">
    <property type="entry name" value="FN3"/>
    <property type="match status" value="3"/>
</dbReference>
<evidence type="ECO:0000256" key="2">
    <source>
        <dbReference type="ARBA" id="ARBA00007200"/>
    </source>
</evidence>
<dbReference type="Pfam" id="PF01477">
    <property type="entry name" value="PLAT"/>
    <property type="match status" value="1"/>
</dbReference>
<keyword evidence="13" id="KW-1185">Reference proteome</keyword>
<evidence type="ECO:0000259" key="12">
    <source>
        <dbReference type="PROSITE" id="PS50853"/>
    </source>
</evidence>
<evidence type="ECO:0000256" key="9">
    <source>
        <dbReference type="SAM" id="Phobius"/>
    </source>
</evidence>
<dbReference type="InterPro" id="IPR003961">
    <property type="entry name" value="FN3_dom"/>
</dbReference>
<feature type="transmembrane region" description="Helical" evidence="9">
    <location>
        <begin position="2081"/>
        <end position="2098"/>
    </location>
</feature>
<dbReference type="SUPFAM" id="SSF49785">
    <property type="entry name" value="Galactose-binding domain-like"/>
    <property type="match status" value="1"/>
</dbReference>
<keyword evidence="6 9" id="KW-0472">Membrane</keyword>
<evidence type="ECO:0000313" key="14">
    <source>
        <dbReference type="RefSeq" id="XP_019628647.1"/>
    </source>
</evidence>
<comment type="caution">
    <text evidence="7">Lacks conserved residue(s) required for the propagation of feature annotation.</text>
</comment>
<evidence type="ECO:0000256" key="7">
    <source>
        <dbReference type="PROSITE-ProRule" id="PRU00152"/>
    </source>
</evidence>
<dbReference type="SMART" id="SM00060">
    <property type="entry name" value="FN3"/>
    <property type="match status" value="3"/>
</dbReference>
<dbReference type="InterPro" id="IPR000421">
    <property type="entry name" value="FA58C"/>
</dbReference>
<feature type="transmembrane region" description="Helical" evidence="9">
    <location>
        <begin position="2373"/>
        <end position="2391"/>
    </location>
</feature>
<dbReference type="Pfam" id="PF00754">
    <property type="entry name" value="F5_F8_type_C"/>
    <property type="match status" value="1"/>
</dbReference>
<dbReference type="GeneID" id="109473213"/>
<dbReference type="Pfam" id="PF20519">
    <property type="entry name" value="Polycystin_dom"/>
    <property type="match status" value="1"/>
</dbReference>
<keyword evidence="4" id="KW-0732">Signal</keyword>
<feature type="compositionally biased region" description="Low complexity" evidence="8">
    <location>
        <begin position="1154"/>
        <end position="1179"/>
    </location>
</feature>
<dbReference type="PROSITE" id="PS50095">
    <property type="entry name" value="PLAT"/>
    <property type="match status" value="1"/>
</dbReference>
<feature type="domain" description="Fibronectin type-III" evidence="12">
    <location>
        <begin position="1061"/>
        <end position="1146"/>
    </location>
</feature>
<dbReference type="InterPro" id="IPR036116">
    <property type="entry name" value="FN3_sf"/>
</dbReference>
<dbReference type="InterPro" id="IPR036392">
    <property type="entry name" value="PLAT/LH2_dom_sf"/>
</dbReference>
<dbReference type="GO" id="GO:0016020">
    <property type="term" value="C:membrane"/>
    <property type="evidence" value="ECO:0007669"/>
    <property type="project" value="UniProtKB-SubCell"/>
</dbReference>
<dbReference type="PANTHER" id="PTHR10877:SF194">
    <property type="entry name" value="LOCATION OF VULVA DEFECTIVE 1"/>
    <property type="match status" value="1"/>
</dbReference>
<dbReference type="GO" id="GO:0050982">
    <property type="term" value="P:detection of mechanical stimulus"/>
    <property type="evidence" value="ECO:0007669"/>
    <property type="project" value="TreeGrafter"/>
</dbReference>
<feature type="region of interest" description="Disordered" evidence="8">
    <location>
        <begin position="1514"/>
        <end position="1533"/>
    </location>
</feature>
<evidence type="ECO:0000313" key="13">
    <source>
        <dbReference type="Proteomes" id="UP000515135"/>
    </source>
</evidence>
<dbReference type="SUPFAM" id="SSF49723">
    <property type="entry name" value="Lipase/lipooxygenase domain (PLAT/LH2 domain)"/>
    <property type="match status" value="1"/>
</dbReference>
<feature type="transmembrane region" description="Helical" evidence="9">
    <location>
        <begin position="2145"/>
        <end position="2163"/>
    </location>
</feature>
<dbReference type="OrthoDB" id="2142040at2759"/>
<dbReference type="InterPro" id="IPR001024">
    <property type="entry name" value="PLAT/LH2_dom"/>
</dbReference>
<feature type="transmembrane region" description="Helical" evidence="9">
    <location>
        <begin position="2411"/>
        <end position="2428"/>
    </location>
</feature>
<evidence type="ECO:0000256" key="5">
    <source>
        <dbReference type="ARBA" id="ARBA00022989"/>
    </source>
</evidence>
<keyword evidence="5 9" id="KW-1133">Transmembrane helix</keyword>
<feature type="domain" description="Fibronectin type-III" evidence="12">
    <location>
        <begin position="881"/>
        <end position="970"/>
    </location>
</feature>
<feature type="region of interest" description="Disordered" evidence="8">
    <location>
        <begin position="1"/>
        <end position="85"/>
    </location>
</feature>
<gene>
    <name evidence="14" type="primary">LOC109473213</name>
</gene>
<dbReference type="Proteomes" id="UP000515135">
    <property type="component" value="Unplaced"/>
</dbReference>
<sequence>MSRQTSLLRFLQPRSDRDDDEMWQHQPKLFRTPKEAMKLETNGKHARTSEKWTDRAVGAPRQRGRGAAMCSRQHSRGPPPRPPELLPTVQFRVIRVGVRNRINREVKCKKIEVFVLQSREEDIKVNWTMSTVMLSTFLALVAVLVVQIHPAQSDSFVRLPSHELTTAPQEMTTAPHEMTTAPQEMTTAQGETTAATACEHVRRTGETTLYQWDLELPGSSPLTFRAKASHTVFIALSWERSNRGDLYEIVIGGWWNAHSVIRRSHEGHIEATAATPDILSADELRGFWISWSPDGTIAVGREGEGSPFLQWQDPKPLPFQYLGYSTGYGSTGQFMFPCQQMTTAPQEATTAQETTTTCEHISRATDTKLYQWDLELPRSSPLTFRVKTNRDVFFALSLERSDRGDLYEILIGGWWNTQSVIRRSAEGIPKTTVSTPDILSAYELRGFWISWAPDGTIAVGREGEGSPFLQWQDPKPLPFQYLGYSTGAGNAGQFMFPCQTCEHVRRTGETTLYQWDLELPGSSPLTFRVKASHTVFIALSWERSNRGDLYEIVIGGWWNAHSVIRRSHEGHIKATVATPGILSADELRGFWISWSPDGTIAVGREGEGSPFLQWQDPKPLPFQYLGYSTGYGSTGQFRFPCQRHPFWSASSESDSKHAAYRAHMSTLETANAAGAWEAETQNQDQWLMRDLGEVSAVSGIVTKGRNYSPDWPWGMHDQYVTSFIISYGEENGDEKFYTNAQGQDIVFPGNSDRDTEVINDFRDYSGPITARFIKIHPQTWNELIAMRARILKEPLPTPVSHPMTSTRTTTEDDTSGTRRDITVTSTSLESTTKWTTVTPPPEDLRVTTITGTTVKASSTATTNPSATGPDVNVNVATAIPPPEDLRVTTVTGTTVKASWTATTNPSAIGYRVWIRERELADALFTHFLPIRQREVTFKELIPATEYIISATTINMDIEGPEVQVTAVTETEPPSALYVEDRTIDSAVISWLPPKGAIIEYSVSYTGAGKSTSMTSPGDAHSCALTGLIPGTWYDIEVVAVSRIGRSIAVTTSVVTETDPPSAVEVSSWSATWMVLEWKPPLARVVSYEVTVSQTFSEELFSVDGSKTSYNIIELLPETDYIIKMAAVGPLPVNHPMTSTRATTEDDTSGTWRDTTVTSTSLESTTKWTTATSAETTGKQTTDKEVRTTDRQTTTVYSTSKEERPLDKLTYITSPAQTTESCDEKLQHILQGMYEEQLESAKPEEILSAMNSINDVLTASVCAESPNLSLSALEDAAVLIDKLASASRGAQGASVTVMVDIANAQTQAATAVINMLPEQQPPIETTSSSNIFESDLIDVNSADLSPKQQLKLLKDKQKEKEDMQKRVVLNIVKSLDSVASTLLALQPGDAEYQATFGTGNVGVTLSRSPSNRDLHINNGRTTVTIPRTSSGSQTNSMLDLKMLSFKKNPYSWRQSTGGQNISSPVTVLSMDTRESGKGLKRKRRGEPRSLKEEKQVNLDIPFVPLQERELTTNTPHVTTRTPGEKSPKSRIDGTNGTMMTYHRFSVPDGNVIPVLHMSWWDIDATFHVYSLYGSKPTVEKYDERRVIQAKDELETWLTEKDITVTFTPNNTRRGGVLYIGIQKIDRAGSSPEKLNQERTPDYRLQMSAVGCSSWDENKERWGLDLCDAKLDIESNIFHCECRSTGTSIAAGTMTLPTPNSIDFLNAFKNFSNLSDNAVVFSIVVSEFILYIIIILLLRADFSRLRGKKTQNQRKKKLSKVSLIPPDRMPAPHVYQLTVTTGAMFGAGTTSRVAFQLFGSEGTTPVKMLNPGGEALVRGSTLHFIMPVRESLGEVMSLHIWHDNSGEGGDTSAWFLGNFLVRDVEKDVVTYFCCNDWLSENKGDGEVQKVVHATPKEELRSFSNVFTEATSNLFYDQQLWTSVLVAPPGSSFTKAQRLSCCFTLLNTMMLASAMWYQTDDRTADTQVYNLGIARFTVEELYTSLMTALTVAPVNLMIVQLFRMAAPLAANTPEMSITTQGRAKKHLHHWAKYMAWAVVFLVSTSSAFFVLLYSMDWGKEKSDAWLKAFILSFLGSSVMDTLKIVVQAVVLSAVCNLSFLIKPPAIRKEDLKLNLWNSAAPKKIRPPTIANCQGARKKRELSKKSASTVKELLLLFVFVAVLFYIAQANNDQNVFYETRTLSTTVLRDHDKIRTPDQFYMWAEEVLLPTLYPSAWYNGRKMKFLDRQFAQNTESFRVGPPRLMQVRRRPDATTWKTGAGQGWSLSVQNMSYSCWRFAVPDLLNHPKFHTFNCTNYHSLDLPLDHDTAALFFRALKDSEFLDKYTVSMAIDINFYNPSLKLFSVVHLVLDHSGIGNLVPTATITSFGLFQYESNADFVNLFIHIVFTLLFSAMVFKEAKLVKNMGWKYFASPWNALGCLSLIGMATVISVFIKRYTVASDTLAVIAKTNGELGFERFVDLTTAAWWDACFVHSVGIVVFINTVALLCVVRFSQTIGKLLALPGIMKDELLSFLVVAAVAFMSFISAGTQTIDTLSSEAT</sequence>
<evidence type="ECO:0000256" key="8">
    <source>
        <dbReference type="SAM" id="MobiDB-lite"/>
    </source>
</evidence>
<evidence type="ECO:0000259" key="10">
    <source>
        <dbReference type="PROSITE" id="PS50022"/>
    </source>
</evidence>
<dbReference type="Pfam" id="PF00041">
    <property type="entry name" value="fn3"/>
    <property type="match status" value="3"/>
</dbReference>
<accession>A0A6P4ZC25</accession>
<dbReference type="KEGG" id="bbel:109473213"/>
<evidence type="ECO:0000256" key="6">
    <source>
        <dbReference type="ARBA" id="ARBA00023136"/>
    </source>
</evidence>
<dbReference type="SUPFAM" id="SSF49265">
    <property type="entry name" value="Fibronectin type III"/>
    <property type="match status" value="2"/>
</dbReference>
<dbReference type="CDD" id="cd00057">
    <property type="entry name" value="FA58C"/>
    <property type="match status" value="1"/>
</dbReference>
<dbReference type="Gene3D" id="2.60.120.260">
    <property type="entry name" value="Galactose-binding domain-like"/>
    <property type="match status" value="1"/>
</dbReference>
<dbReference type="InterPro" id="IPR008979">
    <property type="entry name" value="Galactose-bd-like_sf"/>
</dbReference>
<evidence type="ECO:0000256" key="4">
    <source>
        <dbReference type="ARBA" id="ARBA00022729"/>
    </source>
</evidence>
<dbReference type="Pfam" id="PF12248">
    <property type="entry name" value="Methyltransf_FA"/>
    <property type="match status" value="3"/>
</dbReference>
<feature type="region of interest" description="Disordered" evidence="8">
    <location>
        <begin position="795"/>
        <end position="818"/>
    </location>
</feature>
<evidence type="ECO:0000256" key="1">
    <source>
        <dbReference type="ARBA" id="ARBA00004141"/>
    </source>
</evidence>
<organism evidence="13 14">
    <name type="scientific">Branchiostoma belcheri</name>
    <name type="common">Amphioxus</name>
    <dbReference type="NCBI Taxonomy" id="7741"/>
    <lineage>
        <taxon>Eukaryota</taxon>
        <taxon>Metazoa</taxon>
        <taxon>Chordata</taxon>
        <taxon>Cephalochordata</taxon>
        <taxon>Leptocardii</taxon>
        <taxon>Amphioxiformes</taxon>
        <taxon>Branchiostomatidae</taxon>
        <taxon>Branchiostoma</taxon>
    </lineage>
</organism>
<proteinExistence type="inferred from homology"/>
<keyword evidence="3 9" id="KW-0812">Transmembrane</keyword>
<dbReference type="InterPro" id="IPR046791">
    <property type="entry name" value="Polycystin_dom"/>
</dbReference>
<dbReference type="InterPro" id="IPR022041">
    <property type="entry name" value="Methyltransf_FA"/>
</dbReference>
<reference evidence="14" key="1">
    <citation type="submission" date="2025-08" db="UniProtKB">
        <authorList>
            <consortium name="RefSeq"/>
        </authorList>
    </citation>
    <scope>IDENTIFICATION</scope>
    <source>
        <tissue evidence="14">Gonad</tissue>
    </source>
</reference>
<dbReference type="PANTHER" id="PTHR10877">
    <property type="entry name" value="POLYCYSTIN FAMILY MEMBER"/>
    <property type="match status" value="1"/>
</dbReference>
<comment type="similarity">
    <text evidence="2">Belongs to the polycystin family.</text>
</comment>
<comment type="subcellular location">
    <subcellularLocation>
        <location evidence="1">Membrane</location>
        <topology evidence="1">Multi-pass membrane protein</topology>
    </subcellularLocation>
</comment>
<evidence type="ECO:0000259" key="11">
    <source>
        <dbReference type="PROSITE" id="PS50095"/>
    </source>
</evidence>
<feature type="transmembrane region" description="Helical" evidence="9">
    <location>
        <begin position="2505"/>
        <end position="2527"/>
    </location>
</feature>
<feature type="compositionally biased region" description="Basic and acidic residues" evidence="8">
    <location>
        <begin position="1180"/>
        <end position="1189"/>
    </location>
</feature>
<dbReference type="Pfam" id="PF08016">
    <property type="entry name" value="PKD_channel"/>
    <property type="match status" value="1"/>
</dbReference>
<feature type="transmembrane region" description="Helical" evidence="9">
    <location>
        <begin position="2460"/>
        <end position="2485"/>
    </location>
</feature>
<feature type="region of interest" description="Disordered" evidence="8">
    <location>
        <begin position="1138"/>
        <end position="1199"/>
    </location>
</feature>
<feature type="compositionally biased region" description="Basic and acidic residues" evidence="8">
    <location>
        <begin position="1521"/>
        <end position="1530"/>
    </location>
</feature>
<feature type="transmembrane region" description="Helical" evidence="9">
    <location>
        <begin position="2030"/>
        <end position="2052"/>
    </location>
</feature>
<name>A0A6P4ZC25_BRABE</name>
<dbReference type="Gene3D" id="2.60.40.10">
    <property type="entry name" value="Immunoglobulins"/>
    <property type="match status" value="3"/>
</dbReference>
<feature type="region of interest" description="Disordered" evidence="8">
    <location>
        <begin position="1470"/>
        <end position="1492"/>
    </location>
</feature>
<feature type="domain" description="Fibronectin type-III" evidence="12">
    <location>
        <begin position="972"/>
        <end position="1060"/>
    </location>
</feature>
<feature type="domain" description="F5/8 type C" evidence="10">
    <location>
        <begin position="626"/>
        <end position="793"/>
    </location>
</feature>
<dbReference type="SMART" id="SM00308">
    <property type="entry name" value="LH2"/>
    <property type="match status" value="1"/>
</dbReference>
<dbReference type="InterPro" id="IPR013122">
    <property type="entry name" value="PKD1_2_channel"/>
</dbReference>
<dbReference type="Gene3D" id="2.40.180.10">
    <property type="entry name" value="Catalase core domain"/>
    <property type="match status" value="1"/>
</dbReference>
<dbReference type="GO" id="GO:0005262">
    <property type="term" value="F:calcium channel activity"/>
    <property type="evidence" value="ECO:0007669"/>
    <property type="project" value="TreeGrafter"/>
</dbReference>
<dbReference type="InterPro" id="IPR051223">
    <property type="entry name" value="Polycystin"/>
</dbReference>